<feature type="transmembrane region" description="Helical" evidence="2">
    <location>
        <begin position="118"/>
        <end position="139"/>
    </location>
</feature>
<dbReference type="RefSeq" id="WP_210655995.1">
    <property type="nucleotide sequence ID" value="NZ_JAGKQQ010000001.1"/>
</dbReference>
<feature type="compositionally biased region" description="Pro residues" evidence="1">
    <location>
        <begin position="60"/>
        <end position="70"/>
    </location>
</feature>
<dbReference type="EMBL" id="JAGKQQ010000001">
    <property type="protein sequence ID" value="MBP3957179.1"/>
    <property type="molecule type" value="Genomic_DNA"/>
</dbReference>
<comment type="caution">
    <text evidence="3">The sequence shown here is derived from an EMBL/GenBank/DDBJ whole genome shotgun (WGS) entry which is preliminary data.</text>
</comment>
<keyword evidence="2" id="KW-0472">Membrane</keyword>
<reference evidence="3 4" key="1">
    <citation type="submission" date="2021-04" db="EMBL/GenBank/DDBJ databases">
        <authorList>
            <person name="Ivanova A."/>
        </authorList>
    </citation>
    <scope>NUCLEOTIDE SEQUENCE [LARGE SCALE GENOMIC DNA]</scope>
    <source>
        <strain evidence="3 4">G18</strain>
    </source>
</reference>
<feature type="transmembrane region" description="Helical" evidence="2">
    <location>
        <begin position="186"/>
        <end position="205"/>
    </location>
</feature>
<feature type="transmembrane region" description="Helical" evidence="2">
    <location>
        <begin position="226"/>
        <end position="247"/>
    </location>
</feature>
<evidence type="ECO:0000313" key="3">
    <source>
        <dbReference type="EMBL" id="MBP3957179.1"/>
    </source>
</evidence>
<proteinExistence type="predicted"/>
<organism evidence="3 4">
    <name type="scientific">Gemmata palustris</name>
    <dbReference type="NCBI Taxonomy" id="2822762"/>
    <lineage>
        <taxon>Bacteria</taxon>
        <taxon>Pseudomonadati</taxon>
        <taxon>Planctomycetota</taxon>
        <taxon>Planctomycetia</taxon>
        <taxon>Gemmatales</taxon>
        <taxon>Gemmataceae</taxon>
        <taxon>Gemmata</taxon>
    </lineage>
</organism>
<sequence length="334" mass="35489">MRLICPHCMSGVTVADDTAGKEATCPNCGRSFPTPARYSAAVVPEAAAAIASAAASAPPGSTPPAPPPIPASASASAPPPGFVPPAPPTPDGFLPSSAAAPALAGYTHARGITISPKVVAWLPAALLTVVFVLTFFPWVGSYLGGSAVYSQRPWGAMFGGSPSRNYQLEEAGAIPGSWIDKMHGDWPLLLPFFLFLLTGLSFAWAERGLSSFDPRKVPPLAKLWPWRNAIVLACATFALLFALWQVANGFGMERAIQKQISEQFAAAREKETSPAKLDALKYKEEQAYNAYNVERTSWLYLALLCNALAVGATVTRIVLDKRGNKPAPKILLHY</sequence>
<protein>
    <submittedName>
        <fullName evidence="3">Uncharacterized protein</fullName>
    </submittedName>
</protein>
<feature type="region of interest" description="Disordered" evidence="1">
    <location>
        <begin position="55"/>
        <end position="90"/>
    </location>
</feature>
<feature type="transmembrane region" description="Helical" evidence="2">
    <location>
        <begin position="298"/>
        <end position="319"/>
    </location>
</feature>
<keyword evidence="4" id="KW-1185">Reference proteome</keyword>
<keyword evidence="2" id="KW-0812">Transmembrane</keyword>
<gene>
    <name evidence="3" type="ORF">J8F10_18105</name>
</gene>
<dbReference type="CDD" id="cd20335">
    <property type="entry name" value="BRcat_RBR"/>
    <property type="match status" value="1"/>
</dbReference>
<evidence type="ECO:0000256" key="2">
    <source>
        <dbReference type="SAM" id="Phobius"/>
    </source>
</evidence>
<evidence type="ECO:0000313" key="4">
    <source>
        <dbReference type="Proteomes" id="UP000676565"/>
    </source>
</evidence>
<accession>A0ABS5BTY2</accession>
<keyword evidence="2" id="KW-1133">Transmembrane helix</keyword>
<feature type="compositionally biased region" description="Pro residues" evidence="1">
    <location>
        <begin position="77"/>
        <end position="90"/>
    </location>
</feature>
<evidence type="ECO:0000256" key="1">
    <source>
        <dbReference type="SAM" id="MobiDB-lite"/>
    </source>
</evidence>
<dbReference type="Proteomes" id="UP000676565">
    <property type="component" value="Unassembled WGS sequence"/>
</dbReference>
<name>A0ABS5BTY2_9BACT</name>